<feature type="compositionally biased region" description="Basic and acidic residues" evidence="1">
    <location>
        <begin position="87"/>
        <end position="103"/>
    </location>
</feature>
<accession>A0A7J0DSK5</accession>
<organism evidence="2 3">
    <name type="scientific">Actinidia rufa</name>
    <dbReference type="NCBI Taxonomy" id="165716"/>
    <lineage>
        <taxon>Eukaryota</taxon>
        <taxon>Viridiplantae</taxon>
        <taxon>Streptophyta</taxon>
        <taxon>Embryophyta</taxon>
        <taxon>Tracheophyta</taxon>
        <taxon>Spermatophyta</taxon>
        <taxon>Magnoliopsida</taxon>
        <taxon>eudicotyledons</taxon>
        <taxon>Gunneridae</taxon>
        <taxon>Pentapetalae</taxon>
        <taxon>asterids</taxon>
        <taxon>Ericales</taxon>
        <taxon>Actinidiaceae</taxon>
        <taxon>Actinidia</taxon>
    </lineage>
</organism>
<evidence type="ECO:0000313" key="3">
    <source>
        <dbReference type="Proteomes" id="UP000585474"/>
    </source>
</evidence>
<gene>
    <name evidence="2" type="ORF">Acr_00g0070220</name>
</gene>
<name>A0A7J0DSK5_9ERIC</name>
<dbReference type="AlphaFoldDB" id="A0A7J0DSK5"/>
<reference evidence="3" key="1">
    <citation type="submission" date="2019-07" db="EMBL/GenBank/DDBJ databases">
        <title>De Novo Assembly of kiwifruit Actinidia rufa.</title>
        <authorList>
            <person name="Sugita-Konishi S."/>
            <person name="Sato K."/>
            <person name="Mori E."/>
            <person name="Abe Y."/>
            <person name="Kisaki G."/>
            <person name="Hamano K."/>
            <person name="Suezawa K."/>
            <person name="Otani M."/>
            <person name="Fukuda T."/>
            <person name="Manabe T."/>
            <person name="Gomi K."/>
            <person name="Tabuchi M."/>
            <person name="Akimitsu K."/>
            <person name="Kataoka I."/>
        </authorList>
    </citation>
    <scope>NUCLEOTIDE SEQUENCE [LARGE SCALE GENOMIC DNA]</scope>
    <source>
        <strain evidence="3">cv. Fuchu</strain>
    </source>
</reference>
<dbReference type="Proteomes" id="UP000585474">
    <property type="component" value="Unassembled WGS sequence"/>
</dbReference>
<evidence type="ECO:0000313" key="2">
    <source>
        <dbReference type="EMBL" id="GFS40735.1"/>
    </source>
</evidence>
<dbReference type="OrthoDB" id="671678at2759"/>
<comment type="caution">
    <text evidence="2">The sequence shown here is derived from an EMBL/GenBank/DDBJ whole genome shotgun (WGS) entry which is preliminary data.</text>
</comment>
<proteinExistence type="predicted"/>
<keyword evidence="3" id="KW-1185">Reference proteome</keyword>
<protein>
    <submittedName>
        <fullName evidence="2">Uncharacterized protein</fullName>
    </submittedName>
</protein>
<sequence>MANKVYQHPPPEEYSPQGRLLEVEIPSSPATELNIMTQGDLDRLWKTCSFPLGVWMRLPRKGETILSAGAGDVAFYEASFATGLRVRDQSRDGSTSRRDRERIFSGGPPTMPRDGRRDFSSSWEMTMSSIRAFLARKGLYEFRGKQCNKVPVLSEIEGERFHWVFEKIGEGGRFKIPVVLDSRTFHKYFASSRVEMSSSRGSTAEGEIRVEAEDDIRGGAVAFVGDASESSHSKDVSSPAVPSRAMPKRIKLSLLAKAMAEKITSSSKGVVISEVSKIPSKKRALDEGSKGKQIAPLPEAKKNKTEGGAHVIPARPLIPKEGSSTKSILGEALGPHAFVMASAATAEKILAKVILPANKEKVEKFTFDQGVILDSSLAFCSRNFAESVNNHCALAESFELKMVRAQNRAIKLEGALAKVNTREAKASKEVKARDKKVTRLQLQVAELEKTQNLTKGRIIAAFKESEDFQEAVVGLASSYFSDGFYFCKKQLAHQYPKLGIDFEDIEMDHNSSPK</sequence>
<feature type="region of interest" description="Disordered" evidence="1">
    <location>
        <begin position="87"/>
        <end position="117"/>
    </location>
</feature>
<dbReference type="EMBL" id="BJWL01000358">
    <property type="protein sequence ID" value="GFS40735.1"/>
    <property type="molecule type" value="Genomic_DNA"/>
</dbReference>
<evidence type="ECO:0000256" key="1">
    <source>
        <dbReference type="SAM" id="MobiDB-lite"/>
    </source>
</evidence>